<feature type="region of interest" description="Disordered" evidence="7">
    <location>
        <begin position="260"/>
        <end position="286"/>
    </location>
</feature>
<evidence type="ECO:0000256" key="6">
    <source>
        <dbReference type="ARBA" id="ARBA00041184"/>
    </source>
</evidence>
<organism evidence="10">
    <name type="scientific">Graphocephala atropunctata</name>
    <dbReference type="NCBI Taxonomy" id="36148"/>
    <lineage>
        <taxon>Eukaryota</taxon>
        <taxon>Metazoa</taxon>
        <taxon>Ecdysozoa</taxon>
        <taxon>Arthropoda</taxon>
        <taxon>Hexapoda</taxon>
        <taxon>Insecta</taxon>
        <taxon>Pterygota</taxon>
        <taxon>Neoptera</taxon>
        <taxon>Paraneoptera</taxon>
        <taxon>Hemiptera</taxon>
        <taxon>Auchenorrhyncha</taxon>
        <taxon>Membracoidea</taxon>
        <taxon>Cicadellidae</taxon>
        <taxon>Cicadellinae</taxon>
        <taxon>Cicadellini</taxon>
        <taxon>Graphocephala</taxon>
    </lineage>
</organism>
<feature type="compositionally biased region" description="Gly residues" evidence="7">
    <location>
        <begin position="276"/>
        <end position="286"/>
    </location>
</feature>
<dbReference type="Gene3D" id="3.40.50.150">
    <property type="entry name" value="Vaccinia Virus protein VP39"/>
    <property type="match status" value="1"/>
</dbReference>
<comment type="similarity">
    <text evidence="1">Belongs to the class I-like SAM-binding methyltransferase superfamily. RNA methyltransferase RlmE family.</text>
</comment>
<keyword evidence="5" id="KW-0949">S-adenosyl-L-methionine</keyword>
<dbReference type="AlphaFoldDB" id="A0A1B6L831"/>
<evidence type="ECO:0000256" key="3">
    <source>
        <dbReference type="ARBA" id="ARBA00022603"/>
    </source>
</evidence>
<dbReference type="PANTHER" id="PTHR10920">
    <property type="entry name" value="RIBOSOMAL RNA METHYLTRANSFERASE"/>
    <property type="match status" value="1"/>
</dbReference>
<dbReference type="Pfam" id="PF01728">
    <property type="entry name" value="FtsJ"/>
    <property type="match status" value="1"/>
</dbReference>
<sequence>MNLCRSKLTELSRYKAIISADLNVILSLHHLSTSSQIFKENLKNASKFKPSSQKWLLRQINDSFVKKAKTEHYRCRSAFKLLEMDEKYKILRPGQTVVDLGCAPGSWTQVAVRTTSADSPGSKSLVVGIDLSPVHPIEGATLLSAMDFTKDSARARVLAALNGRPVNVVLSDMAPSASGIKSMDHTNIIKLCYAALTFAKETSACGGTLVMKAFDGSESKQLVSDAKTVYEAVHIVRPLASRKESSEIFFVCLRFRGPPHQQQGTEERNSDSVRTGDGGSGADTRL</sequence>
<dbReference type="GO" id="GO:0005739">
    <property type="term" value="C:mitochondrion"/>
    <property type="evidence" value="ECO:0007669"/>
    <property type="project" value="TreeGrafter"/>
</dbReference>
<dbReference type="InterPro" id="IPR002877">
    <property type="entry name" value="RNA_MeTrfase_FtsJ_dom"/>
</dbReference>
<dbReference type="PANTHER" id="PTHR10920:SF18">
    <property type="entry name" value="RRNA METHYLTRANSFERASE 2, MITOCHONDRIAL"/>
    <property type="match status" value="1"/>
</dbReference>
<dbReference type="SUPFAM" id="SSF53335">
    <property type="entry name" value="S-adenosyl-L-methionine-dependent methyltransferases"/>
    <property type="match status" value="1"/>
</dbReference>
<evidence type="ECO:0000256" key="1">
    <source>
        <dbReference type="ARBA" id="ARBA00009258"/>
    </source>
</evidence>
<feature type="domain" description="Ribosomal RNA methyltransferase FtsJ" evidence="8">
    <location>
        <begin position="73"/>
        <end position="255"/>
    </location>
</feature>
<dbReference type="EMBL" id="GEBQ01020182">
    <property type="protein sequence ID" value="JAT19795.1"/>
    <property type="molecule type" value="Transcribed_RNA"/>
</dbReference>
<protein>
    <recommendedName>
        <fullName evidence="6">rRNA methyltransferase 2, mitochondrial</fullName>
    </recommendedName>
</protein>
<evidence type="ECO:0000313" key="9">
    <source>
        <dbReference type="EMBL" id="JAT09996.1"/>
    </source>
</evidence>
<keyword evidence="3" id="KW-0489">Methyltransferase</keyword>
<dbReference type="HAMAP" id="MF_01547">
    <property type="entry name" value="RNA_methyltr_E"/>
    <property type="match status" value="1"/>
</dbReference>
<evidence type="ECO:0000256" key="5">
    <source>
        <dbReference type="ARBA" id="ARBA00022691"/>
    </source>
</evidence>
<proteinExistence type="inferred from homology"/>
<reference evidence="10" key="1">
    <citation type="submission" date="2015-11" db="EMBL/GenBank/DDBJ databases">
        <title>De novo transcriptome assembly of four potential Pierce s Disease insect vectors from Arizona vineyards.</title>
        <authorList>
            <person name="Tassone E.E."/>
        </authorList>
    </citation>
    <scope>NUCLEOTIDE SEQUENCE</scope>
</reference>
<accession>A0A1B6L831</accession>
<evidence type="ECO:0000256" key="7">
    <source>
        <dbReference type="SAM" id="MobiDB-lite"/>
    </source>
</evidence>
<dbReference type="InterPro" id="IPR015507">
    <property type="entry name" value="rRNA-MeTfrase_E"/>
</dbReference>
<gene>
    <name evidence="9" type="ORF">g.14051</name>
    <name evidence="10" type="ORF">g.14053</name>
</gene>
<evidence type="ECO:0000259" key="8">
    <source>
        <dbReference type="Pfam" id="PF01728"/>
    </source>
</evidence>
<name>A0A1B6L831_9HEMI</name>
<keyword evidence="2" id="KW-0698">rRNA processing</keyword>
<dbReference type="InterPro" id="IPR029063">
    <property type="entry name" value="SAM-dependent_MTases_sf"/>
</dbReference>
<dbReference type="EMBL" id="GEBQ01029981">
    <property type="protein sequence ID" value="JAT09996.1"/>
    <property type="molecule type" value="Transcribed_RNA"/>
</dbReference>
<dbReference type="InterPro" id="IPR050082">
    <property type="entry name" value="RNA_methyltr_RlmE"/>
</dbReference>
<evidence type="ECO:0000313" key="10">
    <source>
        <dbReference type="EMBL" id="JAT19795.1"/>
    </source>
</evidence>
<dbReference type="GO" id="GO:0008650">
    <property type="term" value="F:rRNA (uridine-2'-O-)-methyltransferase activity"/>
    <property type="evidence" value="ECO:0007669"/>
    <property type="project" value="TreeGrafter"/>
</dbReference>
<evidence type="ECO:0000256" key="4">
    <source>
        <dbReference type="ARBA" id="ARBA00022679"/>
    </source>
</evidence>
<evidence type="ECO:0000256" key="2">
    <source>
        <dbReference type="ARBA" id="ARBA00022552"/>
    </source>
</evidence>
<keyword evidence="4" id="KW-0808">Transferase</keyword>